<dbReference type="SUPFAM" id="SSF53474">
    <property type="entry name" value="alpha/beta-Hydrolases"/>
    <property type="match status" value="1"/>
</dbReference>
<keyword evidence="2" id="KW-1185">Reference proteome</keyword>
<gene>
    <name evidence="1" type="ORF">QMA01_14660</name>
</gene>
<comment type="caution">
    <text evidence="1">The sequence shown here is derived from an EMBL/GenBank/DDBJ whole genome shotgun (WGS) entry which is preliminary data.</text>
</comment>
<organism evidence="1 2">
    <name type="scientific">Planococcus notacanthi</name>
    <dbReference type="NCBI Taxonomy" id="3035188"/>
    <lineage>
        <taxon>Bacteria</taxon>
        <taxon>Bacillati</taxon>
        <taxon>Bacillota</taxon>
        <taxon>Bacilli</taxon>
        <taxon>Bacillales</taxon>
        <taxon>Caryophanaceae</taxon>
        <taxon>Planococcus</taxon>
    </lineage>
</organism>
<protein>
    <submittedName>
        <fullName evidence="1">Uncharacterized protein</fullName>
    </submittedName>
</protein>
<accession>A0ABT7ZN73</accession>
<dbReference type="RefSeq" id="WP_290215346.1">
    <property type="nucleotide sequence ID" value="NZ_JASDCQ010000004.1"/>
</dbReference>
<proteinExistence type="predicted"/>
<dbReference type="Proteomes" id="UP001225873">
    <property type="component" value="Unassembled WGS sequence"/>
</dbReference>
<dbReference type="Gene3D" id="3.40.50.1820">
    <property type="entry name" value="alpha/beta hydrolase"/>
    <property type="match status" value="1"/>
</dbReference>
<dbReference type="EMBL" id="JASDCQ010000004">
    <property type="protein sequence ID" value="MDN3428543.1"/>
    <property type="molecule type" value="Genomic_DNA"/>
</dbReference>
<sequence length="102" mass="11110">MATVSLQLHSVFRPSVQPYKISWLVYHPQEEVAALEIPVLTIGGTSDSHVSVADAESLHAAHPESELLIIDDMNHVLKTASDEDGKETAYSNPDLPLAYGLM</sequence>
<evidence type="ECO:0000313" key="2">
    <source>
        <dbReference type="Proteomes" id="UP001225873"/>
    </source>
</evidence>
<name>A0ABT7ZN73_9BACL</name>
<dbReference type="InterPro" id="IPR029058">
    <property type="entry name" value="AB_hydrolase_fold"/>
</dbReference>
<reference evidence="1 2" key="1">
    <citation type="submission" date="2023-03" db="EMBL/GenBank/DDBJ databases">
        <authorList>
            <person name="Uniacke-Lowe S."/>
            <person name="Ross P."/>
            <person name="Hill C."/>
        </authorList>
    </citation>
    <scope>NUCLEOTIDE SEQUENCE [LARGE SCALE GENOMIC DNA]</scope>
    <source>
        <strain evidence="1 2">APC 4016</strain>
    </source>
</reference>
<evidence type="ECO:0000313" key="1">
    <source>
        <dbReference type="EMBL" id="MDN3428543.1"/>
    </source>
</evidence>